<evidence type="ECO:0000259" key="3">
    <source>
        <dbReference type="PROSITE" id="PS51371"/>
    </source>
</evidence>
<name>A0A426UUU8_9ACTN</name>
<evidence type="ECO:0000313" key="5">
    <source>
        <dbReference type="Proteomes" id="UP000277256"/>
    </source>
</evidence>
<proteinExistence type="predicted"/>
<evidence type="ECO:0000256" key="1">
    <source>
        <dbReference type="ARBA" id="ARBA00023122"/>
    </source>
</evidence>
<dbReference type="PANTHER" id="PTHR43080">
    <property type="entry name" value="CBS DOMAIN-CONTAINING PROTEIN CBSX3, MITOCHONDRIAL"/>
    <property type="match status" value="1"/>
</dbReference>
<keyword evidence="1 2" id="KW-0129">CBS domain</keyword>
<dbReference type="CDD" id="cd04623">
    <property type="entry name" value="CBS_pair_bac_euk"/>
    <property type="match status" value="1"/>
</dbReference>
<dbReference type="Proteomes" id="UP000277256">
    <property type="component" value="Unassembled WGS sequence"/>
</dbReference>
<dbReference type="SMART" id="SM00116">
    <property type="entry name" value="CBS"/>
    <property type="match status" value="2"/>
</dbReference>
<dbReference type="OrthoDB" id="9807125at2"/>
<keyword evidence="5" id="KW-1185">Reference proteome</keyword>
<dbReference type="Pfam" id="PF00571">
    <property type="entry name" value="CBS"/>
    <property type="match status" value="2"/>
</dbReference>
<dbReference type="InterPro" id="IPR044725">
    <property type="entry name" value="CBSX3_CBS_dom"/>
</dbReference>
<dbReference type="Gene3D" id="3.10.580.10">
    <property type="entry name" value="CBS-domain"/>
    <property type="match status" value="1"/>
</dbReference>
<evidence type="ECO:0000313" key="4">
    <source>
        <dbReference type="EMBL" id="RRR98105.1"/>
    </source>
</evidence>
<comment type="caution">
    <text evidence="4">The sequence shown here is derived from an EMBL/GenBank/DDBJ whole genome shotgun (WGS) entry which is preliminary data.</text>
</comment>
<dbReference type="RefSeq" id="WP_125248415.1">
    <property type="nucleotide sequence ID" value="NZ_RSEB01000004.1"/>
</dbReference>
<dbReference type="InterPro" id="IPR051257">
    <property type="entry name" value="Diverse_CBS-Domain"/>
</dbReference>
<dbReference type="InterPro" id="IPR000644">
    <property type="entry name" value="CBS_dom"/>
</dbReference>
<dbReference type="PANTHER" id="PTHR43080:SF2">
    <property type="entry name" value="CBS DOMAIN-CONTAINING PROTEIN"/>
    <property type="match status" value="1"/>
</dbReference>
<dbReference type="AlphaFoldDB" id="A0A426UUU8"/>
<feature type="domain" description="CBS" evidence="3">
    <location>
        <begin position="75"/>
        <end position="131"/>
    </location>
</feature>
<accession>A0A426UUU8</accession>
<organism evidence="4 5">
    <name type="scientific">Glycomyces terrestris</name>
    <dbReference type="NCBI Taxonomy" id="2493553"/>
    <lineage>
        <taxon>Bacteria</taxon>
        <taxon>Bacillati</taxon>
        <taxon>Actinomycetota</taxon>
        <taxon>Actinomycetes</taxon>
        <taxon>Glycomycetales</taxon>
        <taxon>Glycomycetaceae</taxon>
        <taxon>Glycomyces</taxon>
    </lineage>
</organism>
<dbReference type="EMBL" id="RSEB01000004">
    <property type="protein sequence ID" value="RRR98105.1"/>
    <property type="molecule type" value="Genomic_DNA"/>
</dbReference>
<evidence type="ECO:0000256" key="2">
    <source>
        <dbReference type="PROSITE-ProRule" id="PRU00703"/>
    </source>
</evidence>
<reference evidence="4 5" key="1">
    <citation type="submission" date="2018-12" db="EMBL/GenBank/DDBJ databases">
        <title>Glycomyces sp. YIM 121974 draft genome.</title>
        <authorList>
            <person name="Li Q."/>
        </authorList>
    </citation>
    <scope>NUCLEOTIDE SEQUENCE [LARGE SCALE GENOMIC DNA]</scope>
    <source>
        <strain evidence="4 5">YIM 121974</strain>
    </source>
</reference>
<dbReference type="InterPro" id="IPR046342">
    <property type="entry name" value="CBS_dom_sf"/>
</dbReference>
<sequence>MRISDILRSKGSTVVTIRPEDSVRVLLARLAEHNVGALVVSADGSTVEGIVSERDVARGLHADPDVLDAPVSRIMTPEVHTRVLDDSIEDLMVLMTERRIRHVPVVTADGALTGIVSIGDVVKNRIGQLEFEKRQLEGYISGVT</sequence>
<feature type="domain" description="CBS" evidence="3">
    <location>
        <begin position="8"/>
        <end position="67"/>
    </location>
</feature>
<dbReference type="SUPFAM" id="SSF54631">
    <property type="entry name" value="CBS-domain pair"/>
    <property type="match status" value="1"/>
</dbReference>
<gene>
    <name evidence="4" type="ORF">EIW28_14375</name>
</gene>
<dbReference type="PROSITE" id="PS51371">
    <property type="entry name" value="CBS"/>
    <property type="match status" value="2"/>
</dbReference>
<protein>
    <submittedName>
        <fullName evidence="4">CBS domain-containing protein</fullName>
    </submittedName>
</protein>